<dbReference type="Gene3D" id="1.25.50.20">
    <property type="match status" value="1"/>
</dbReference>
<dbReference type="EMBL" id="JBJQND010000002">
    <property type="protein sequence ID" value="KAL3884568.1"/>
    <property type="molecule type" value="Genomic_DNA"/>
</dbReference>
<dbReference type="Pfam" id="PF11838">
    <property type="entry name" value="ERAP1_C"/>
    <property type="match status" value="1"/>
</dbReference>
<evidence type="ECO:0000256" key="9">
    <source>
        <dbReference type="ARBA" id="ARBA00023049"/>
    </source>
</evidence>
<keyword evidence="3 16" id="KW-0031">Aminopeptidase</keyword>
<comment type="caution">
    <text evidence="20">The sequence shown here is derived from an EMBL/GenBank/DDBJ whole genome shotgun (WGS) entry which is preliminary data.</text>
</comment>
<name>A0ABD3XGL6_SINWO</name>
<keyword evidence="12" id="KW-0325">Glycoprotein</keyword>
<keyword evidence="8 14" id="KW-0862">Zinc</keyword>
<comment type="similarity">
    <text evidence="2 16">Belongs to the peptidase M1 family.</text>
</comment>
<accession>A0ABD3XGL6</accession>
<keyword evidence="7 16" id="KW-0378">Hydrolase</keyword>
<evidence type="ECO:0000256" key="3">
    <source>
        <dbReference type="ARBA" id="ARBA00022438"/>
    </source>
</evidence>
<feature type="domain" description="ERAP1-like C-terminal" evidence="18">
    <location>
        <begin position="549"/>
        <end position="864"/>
    </location>
</feature>
<dbReference type="GO" id="GO:0006508">
    <property type="term" value="P:proteolysis"/>
    <property type="evidence" value="ECO:0007669"/>
    <property type="project" value="UniProtKB-KW"/>
</dbReference>
<evidence type="ECO:0000256" key="5">
    <source>
        <dbReference type="ARBA" id="ARBA00022670"/>
    </source>
</evidence>
<comment type="subcellular location">
    <subcellularLocation>
        <location evidence="1">Cell membrane</location>
    </subcellularLocation>
</comment>
<dbReference type="GO" id="GO:0008237">
    <property type="term" value="F:metallopeptidase activity"/>
    <property type="evidence" value="ECO:0007669"/>
    <property type="project" value="UniProtKB-KW"/>
</dbReference>
<evidence type="ECO:0000256" key="2">
    <source>
        <dbReference type="ARBA" id="ARBA00010136"/>
    </source>
</evidence>
<keyword evidence="5 16" id="KW-0645">Protease</keyword>
<evidence type="ECO:0000313" key="21">
    <source>
        <dbReference type="Proteomes" id="UP001634394"/>
    </source>
</evidence>
<evidence type="ECO:0000256" key="13">
    <source>
        <dbReference type="PIRSR" id="PIRSR634016-1"/>
    </source>
</evidence>
<comment type="cofactor">
    <cofactor evidence="14 16">
        <name>Zn(2+)</name>
        <dbReference type="ChEBI" id="CHEBI:29105"/>
    </cofactor>
    <text evidence="14 16">Binds 1 zinc ion per subunit.</text>
</comment>
<keyword evidence="16" id="KW-0812">Transmembrane</keyword>
<evidence type="ECO:0000256" key="10">
    <source>
        <dbReference type="ARBA" id="ARBA00023136"/>
    </source>
</evidence>
<evidence type="ECO:0000259" key="17">
    <source>
        <dbReference type="Pfam" id="PF01433"/>
    </source>
</evidence>
<evidence type="ECO:0000259" key="19">
    <source>
        <dbReference type="Pfam" id="PF17900"/>
    </source>
</evidence>
<feature type="domain" description="Peptidase M1 membrane alanine aminopeptidase" evidence="17">
    <location>
        <begin position="284"/>
        <end position="470"/>
    </location>
</feature>
<evidence type="ECO:0000256" key="4">
    <source>
        <dbReference type="ARBA" id="ARBA00022475"/>
    </source>
</evidence>
<dbReference type="InterPro" id="IPR014782">
    <property type="entry name" value="Peptidase_M1_dom"/>
</dbReference>
<keyword evidence="9 16" id="KW-0482">Metalloprotease</keyword>
<dbReference type="InterPro" id="IPR034016">
    <property type="entry name" value="M1_APN-typ"/>
</dbReference>
<evidence type="ECO:0000259" key="18">
    <source>
        <dbReference type="Pfam" id="PF11838"/>
    </source>
</evidence>
<keyword evidence="21" id="KW-1185">Reference proteome</keyword>
<keyword evidence="11" id="KW-1015">Disulfide bond</keyword>
<dbReference type="InterPro" id="IPR027268">
    <property type="entry name" value="Peptidase_M4/M1_CTD_sf"/>
</dbReference>
<reference evidence="20 21" key="1">
    <citation type="submission" date="2024-11" db="EMBL/GenBank/DDBJ databases">
        <title>Chromosome-level genome assembly of the freshwater bivalve Anodonta woodiana.</title>
        <authorList>
            <person name="Chen X."/>
        </authorList>
    </citation>
    <scope>NUCLEOTIDE SEQUENCE [LARGE SCALE GENOMIC DNA]</scope>
    <source>
        <strain evidence="20">MN2024</strain>
        <tissue evidence="20">Gills</tissue>
    </source>
</reference>
<evidence type="ECO:0000256" key="15">
    <source>
        <dbReference type="PIRSR" id="PIRSR634016-4"/>
    </source>
</evidence>
<dbReference type="InterPro" id="IPR050344">
    <property type="entry name" value="Peptidase_M1_aminopeptidases"/>
</dbReference>
<dbReference type="FunFam" id="2.60.40.1910:FF:000003">
    <property type="entry name" value="Aminopeptidase"/>
    <property type="match status" value="1"/>
</dbReference>
<dbReference type="Proteomes" id="UP001634394">
    <property type="component" value="Unassembled WGS sequence"/>
</dbReference>
<evidence type="ECO:0000313" key="20">
    <source>
        <dbReference type="EMBL" id="KAL3884568.1"/>
    </source>
</evidence>
<dbReference type="EC" id="3.4.11.-" evidence="16"/>
<protein>
    <recommendedName>
        <fullName evidence="16">Aminopeptidase</fullName>
        <ecNumber evidence="16">3.4.11.-</ecNumber>
    </recommendedName>
</protein>
<evidence type="ECO:0000256" key="11">
    <source>
        <dbReference type="ARBA" id="ARBA00023157"/>
    </source>
</evidence>
<dbReference type="InterPro" id="IPR024571">
    <property type="entry name" value="ERAP1-like_C_dom"/>
</dbReference>
<dbReference type="InterPro" id="IPR001930">
    <property type="entry name" value="Peptidase_M1"/>
</dbReference>
<dbReference type="InterPro" id="IPR045357">
    <property type="entry name" value="Aminopeptidase_N-like_N"/>
</dbReference>
<sequence>MTMENADRNIAKGSKCINSNLLETTVKQNGDCLVCEKNLNKDSIEVILAMEHSNSSSNVNQCNHVHMKETVVTLHSTSKSCVFTRIQVTLFAVSFLLTIALVVLLLIFLGGQRNNINSIPTCRCTEDKQEGNLTYQVDMTATISTVSAFQSSDAPVPGIRLPRNLEPLHYDLELNVNLVKGRYTGYVRVLINILTPTRYIVFHSSDFLVITKNSITVTLNKNNSQVEIVQHHWISESQFYILEVKSELLSGSNYTVDIKHFGGFIMPDLKGIYISSYKTNDGETSAGAMENWGLVIYRETALLYDPNVSSSSNKYTVTFIVAHEVAHTWFGNMVTMKWWDDLWLNEGFANVLMYIAMDDILHDWKVFSIQVVEDMFPVMLKDALETSHPISTPINHPDDIAQYFDHISYNKGMAVLRMLGEFLGWNVFREGLKMYITKYKFKNAEMSELWQTFTEATNSTIDVGEIMDTWTRQMGYPVVSVREEGDQYILEQSRFLLDPNSSETDNSDSPYGYKWHVPVTYVLQENPDEKYLAWLHLGQATIPKLSDGWLLGNVDYVGFFKVNYEVEMWQKLAEQLNTNHLAFRESNRAGLIGDSFNFARASILDYSVALNLSTYLHNETSYVPWKAFVDATDFIRGMLTKQSAYILLEKYIRQLVAPVFESIGTNDTGSLPQRYLRRVLLRIGCEVGVQEAIDYATSMFQRWMKNGTRMPSDYSKIIYSVGIREGNVEEWDHVWNKSQSTNVAAERDMMLDALAQTQKPWLLWRYADWLFDSNKIKRQDVRLVMSYFSQTPLGRMIALHFLMNRWDELNKQFGRDTFLLREVIAEVTQFVNSEFELKQLETLFREKPPKIARKETENALALIRANIKWMNNNYEAIATWLQQRLDISM</sequence>
<dbReference type="GO" id="GO:0004177">
    <property type="term" value="F:aminopeptidase activity"/>
    <property type="evidence" value="ECO:0007669"/>
    <property type="project" value="UniProtKB-KW"/>
</dbReference>
<dbReference type="FunFam" id="1.25.50.20:FF:000001">
    <property type="entry name" value="Aminopeptidase"/>
    <property type="match status" value="1"/>
</dbReference>
<keyword evidence="6 14" id="KW-0479">Metal-binding</keyword>
<keyword evidence="10 16" id="KW-0472">Membrane</keyword>
<feature type="binding site" evidence="14">
    <location>
        <position position="346"/>
    </location>
    <ligand>
        <name>Zn(2+)</name>
        <dbReference type="ChEBI" id="CHEBI:29105"/>
        <note>catalytic</note>
    </ligand>
</feature>
<evidence type="ECO:0000256" key="7">
    <source>
        <dbReference type="ARBA" id="ARBA00022801"/>
    </source>
</evidence>
<dbReference type="Gene3D" id="1.10.390.10">
    <property type="entry name" value="Neutral Protease Domain 2"/>
    <property type="match status" value="1"/>
</dbReference>
<feature type="site" description="Transition state stabilizer" evidence="15">
    <location>
        <position position="409"/>
    </location>
</feature>
<feature type="binding site" evidence="14">
    <location>
        <position position="323"/>
    </location>
    <ligand>
        <name>Zn(2+)</name>
        <dbReference type="ChEBI" id="CHEBI:29105"/>
        <note>catalytic</note>
    </ligand>
</feature>
<feature type="binding site" evidence="14">
    <location>
        <position position="327"/>
    </location>
    <ligand>
        <name>Zn(2+)</name>
        <dbReference type="ChEBI" id="CHEBI:29105"/>
        <note>catalytic</note>
    </ligand>
</feature>
<evidence type="ECO:0000256" key="12">
    <source>
        <dbReference type="ARBA" id="ARBA00023180"/>
    </source>
</evidence>
<dbReference type="Pfam" id="PF01433">
    <property type="entry name" value="Peptidase_M1"/>
    <property type="match status" value="1"/>
</dbReference>
<keyword evidence="4" id="KW-1003">Cell membrane</keyword>
<evidence type="ECO:0000256" key="6">
    <source>
        <dbReference type="ARBA" id="ARBA00022723"/>
    </source>
</evidence>
<evidence type="ECO:0000256" key="16">
    <source>
        <dbReference type="RuleBase" id="RU364040"/>
    </source>
</evidence>
<dbReference type="SUPFAM" id="SSF63737">
    <property type="entry name" value="Leukotriene A4 hydrolase N-terminal domain"/>
    <property type="match status" value="1"/>
</dbReference>
<proteinExistence type="inferred from homology"/>
<dbReference type="InterPro" id="IPR042097">
    <property type="entry name" value="Aminopeptidase_N-like_N_sf"/>
</dbReference>
<keyword evidence="16" id="KW-1133">Transmembrane helix</keyword>
<dbReference type="Pfam" id="PF17900">
    <property type="entry name" value="Peptidase_M1_N"/>
    <property type="match status" value="1"/>
</dbReference>
<feature type="domain" description="Aminopeptidase N-like N-terminal" evidence="19">
    <location>
        <begin position="167"/>
        <end position="283"/>
    </location>
</feature>
<evidence type="ECO:0000256" key="8">
    <source>
        <dbReference type="ARBA" id="ARBA00022833"/>
    </source>
</evidence>
<dbReference type="Gene3D" id="2.60.40.1910">
    <property type="match status" value="1"/>
</dbReference>
<dbReference type="FunFam" id="1.10.390.10:FF:000006">
    <property type="entry name" value="Puromycin-sensitive aminopeptidase"/>
    <property type="match status" value="1"/>
</dbReference>
<dbReference type="CDD" id="cd09601">
    <property type="entry name" value="M1_APN-Q_like"/>
    <property type="match status" value="1"/>
</dbReference>
<organism evidence="20 21">
    <name type="scientific">Sinanodonta woodiana</name>
    <name type="common">Chinese pond mussel</name>
    <name type="synonym">Anodonta woodiana</name>
    <dbReference type="NCBI Taxonomy" id="1069815"/>
    <lineage>
        <taxon>Eukaryota</taxon>
        <taxon>Metazoa</taxon>
        <taxon>Spiralia</taxon>
        <taxon>Lophotrochozoa</taxon>
        <taxon>Mollusca</taxon>
        <taxon>Bivalvia</taxon>
        <taxon>Autobranchia</taxon>
        <taxon>Heteroconchia</taxon>
        <taxon>Palaeoheterodonta</taxon>
        <taxon>Unionida</taxon>
        <taxon>Unionoidea</taxon>
        <taxon>Unionidae</taxon>
        <taxon>Unioninae</taxon>
        <taxon>Sinanodonta</taxon>
    </lineage>
</organism>
<gene>
    <name evidence="20" type="ORF">ACJMK2_024701</name>
</gene>
<dbReference type="GO" id="GO:0005886">
    <property type="term" value="C:plasma membrane"/>
    <property type="evidence" value="ECO:0007669"/>
    <property type="project" value="UniProtKB-SubCell"/>
</dbReference>
<feature type="active site" description="Proton acceptor" evidence="13">
    <location>
        <position position="324"/>
    </location>
</feature>
<dbReference type="GO" id="GO:0008270">
    <property type="term" value="F:zinc ion binding"/>
    <property type="evidence" value="ECO:0007669"/>
    <property type="project" value="UniProtKB-UniRule"/>
</dbReference>
<evidence type="ECO:0000256" key="1">
    <source>
        <dbReference type="ARBA" id="ARBA00004236"/>
    </source>
</evidence>
<dbReference type="SUPFAM" id="SSF55486">
    <property type="entry name" value="Metalloproteases ('zincins'), catalytic domain"/>
    <property type="match status" value="1"/>
</dbReference>
<evidence type="ECO:0000256" key="14">
    <source>
        <dbReference type="PIRSR" id="PIRSR634016-3"/>
    </source>
</evidence>
<dbReference type="PRINTS" id="PR00756">
    <property type="entry name" value="ALADIPTASE"/>
</dbReference>
<dbReference type="PANTHER" id="PTHR11533">
    <property type="entry name" value="PROTEASE M1 ZINC METALLOPROTEASE"/>
    <property type="match status" value="1"/>
</dbReference>
<feature type="transmembrane region" description="Helical" evidence="16">
    <location>
        <begin position="88"/>
        <end position="109"/>
    </location>
</feature>
<dbReference type="AlphaFoldDB" id="A0ABD3XGL6"/>
<dbReference type="PANTHER" id="PTHR11533:SF294">
    <property type="entry name" value="THYROTROPIN-RELEASING HORMONE-DEGRADING ECTOENZYME"/>
    <property type="match status" value="1"/>
</dbReference>